<accession>A0ABM7ZW04</accession>
<proteinExistence type="predicted"/>
<name>A0ABM7ZW04_STRNI</name>
<keyword evidence="2" id="KW-1185">Reference proteome</keyword>
<evidence type="ECO:0000313" key="1">
    <source>
        <dbReference type="EMBL" id="BDM70542.1"/>
    </source>
</evidence>
<organism evidence="1 2">
    <name type="scientific">Streptomyces nigrescens</name>
    <dbReference type="NCBI Taxonomy" id="1920"/>
    <lineage>
        <taxon>Bacteria</taxon>
        <taxon>Bacillati</taxon>
        <taxon>Actinomycetota</taxon>
        <taxon>Actinomycetes</taxon>
        <taxon>Kitasatosporales</taxon>
        <taxon>Streptomycetaceae</taxon>
        <taxon>Streptomyces</taxon>
    </lineage>
</organism>
<reference evidence="1" key="1">
    <citation type="submission" date="2022-06" db="EMBL/GenBank/DDBJ databases">
        <title>Complete genome sequence of Streptomyces nigrescens HEK616.</title>
        <authorList>
            <person name="Asamizu S."/>
            <person name="Onaka H."/>
        </authorList>
    </citation>
    <scope>NUCLEOTIDE SEQUENCE</scope>
    <source>
        <strain evidence="1">HEK616</strain>
    </source>
</reference>
<evidence type="ECO:0008006" key="3">
    <source>
        <dbReference type="Google" id="ProtNLM"/>
    </source>
</evidence>
<sequence length="63" mass="7104">MTPPAAPLVDGPLVRPYVDRVPDGWPPAPKRARPGFRGMIVYDRLPRCKGVCRVCRLYGYHRG</sequence>
<evidence type="ECO:0000313" key="2">
    <source>
        <dbReference type="Proteomes" id="UP001059597"/>
    </source>
</evidence>
<dbReference type="EMBL" id="AP026073">
    <property type="protein sequence ID" value="BDM70542.1"/>
    <property type="molecule type" value="Genomic_DNA"/>
</dbReference>
<dbReference type="Proteomes" id="UP001059597">
    <property type="component" value="Chromosome"/>
</dbReference>
<gene>
    <name evidence="1" type="ORF">HEK616_40290</name>
</gene>
<protein>
    <recommendedName>
        <fullName evidence="3">Radical SAM protein</fullName>
    </recommendedName>
</protein>